<evidence type="ECO:0000313" key="3">
    <source>
        <dbReference type="EMBL" id="EMR64520.1"/>
    </source>
</evidence>
<feature type="compositionally biased region" description="Acidic residues" evidence="1">
    <location>
        <begin position="804"/>
        <end position="817"/>
    </location>
</feature>
<feature type="region of interest" description="Disordered" evidence="1">
    <location>
        <begin position="593"/>
        <end position="632"/>
    </location>
</feature>
<feature type="region of interest" description="Disordered" evidence="1">
    <location>
        <begin position="246"/>
        <end position="295"/>
    </location>
</feature>
<dbReference type="GO" id="GO:0003723">
    <property type="term" value="F:RNA binding"/>
    <property type="evidence" value="ECO:0007669"/>
    <property type="project" value="TreeGrafter"/>
</dbReference>
<gene>
    <name evidence="3" type="ORF">UCREL1_8524</name>
</gene>
<dbReference type="Pfam" id="PF07713">
    <property type="entry name" value="DUF1604"/>
    <property type="match status" value="1"/>
</dbReference>
<dbReference type="Pfam" id="PF01585">
    <property type="entry name" value="G-patch"/>
    <property type="match status" value="1"/>
</dbReference>
<dbReference type="eggNOG" id="KOG2138">
    <property type="taxonomic scope" value="Eukaryota"/>
</dbReference>
<dbReference type="PANTHER" id="PTHR13384">
    <property type="entry name" value="G PATCH DOMAIN-CONTAINING PROTEIN 1"/>
    <property type="match status" value="1"/>
</dbReference>
<dbReference type="GO" id="GO:0006397">
    <property type="term" value="P:mRNA processing"/>
    <property type="evidence" value="ECO:0007669"/>
    <property type="project" value="InterPro"/>
</dbReference>
<feature type="compositionally biased region" description="Low complexity" evidence="1">
    <location>
        <begin position="101"/>
        <end position="110"/>
    </location>
</feature>
<dbReference type="Proteomes" id="UP000012174">
    <property type="component" value="Unassembled WGS sequence"/>
</dbReference>
<feature type="domain" description="G-patch" evidence="2">
    <location>
        <begin position="177"/>
        <end position="248"/>
    </location>
</feature>
<feature type="region of interest" description="Disordered" evidence="1">
    <location>
        <begin position="1"/>
        <end position="58"/>
    </location>
</feature>
<protein>
    <submittedName>
        <fullName evidence="3">Putative g patch domain-containing protein 1 protein</fullName>
    </submittedName>
</protein>
<organism evidence="3 4">
    <name type="scientific">Eutypa lata (strain UCR-EL1)</name>
    <name type="common">Grapevine dieback disease fungus</name>
    <name type="synonym">Eutypa armeniacae</name>
    <dbReference type="NCBI Taxonomy" id="1287681"/>
    <lineage>
        <taxon>Eukaryota</taxon>
        <taxon>Fungi</taxon>
        <taxon>Dikarya</taxon>
        <taxon>Ascomycota</taxon>
        <taxon>Pezizomycotina</taxon>
        <taxon>Sordariomycetes</taxon>
        <taxon>Xylariomycetidae</taxon>
        <taxon>Xylariales</taxon>
        <taxon>Diatrypaceae</taxon>
        <taxon>Eutypa</taxon>
    </lineage>
</organism>
<name>M7TCW2_EUTLA</name>
<dbReference type="STRING" id="1287681.M7TCW2"/>
<feature type="compositionally biased region" description="Low complexity" evidence="1">
    <location>
        <begin position="413"/>
        <end position="436"/>
    </location>
</feature>
<proteinExistence type="predicted"/>
<dbReference type="EMBL" id="KB707053">
    <property type="protein sequence ID" value="EMR64520.1"/>
    <property type="molecule type" value="Genomic_DNA"/>
</dbReference>
<dbReference type="AlphaFoldDB" id="M7TCW2"/>
<dbReference type="OrthoDB" id="20507at2759"/>
<dbReference type="HOGENOM" id="CLU_008613_3_0_1"/>
<sequence>MSFKRSRATFEADHHHRAQQPQQQSYALYGTPLPPLDSEARDDGSYVPVWKQEVRDERGRKRLHGAFTGGFSAGYFNTVGSKEGWTPSTFVSSRSNRHNNNKTNDNNSKDGGVAPQDPRKQNQQRPEDFMDEEDLADAAERERLQTAQGFAGLGSTEEEGIRRGGGGGIADLFRVRGETMGVKLLKKMGWKEGQGIGPKIRRKARLDVGGGSGTVQDNGQTHFFAPDNVQMIAFVKKTDRKGVGYAGESRLASMRPGPKAEAGGSSDDEEDGEEGPLLLRRPNASFAKKKPKPARGGIGIGILNDTGSDDEDPYEVGPRISYNRVIGGDNNNNNKKKKIKPNIALSNPTLGSAPVFVSRKSALAKAGKNLRRCHDGPLPLDGFIFGTETDTLTTVINSAGKYPPPKIPEGWKSSKQQSQPQPQATTNTTTTETPFSSSYISTADAAKASKLDPKSRAALLGEAQLPGKSVFDFLSSTARDRLAAATGKTNLPPALGEVPAGHALSDAERKVQFWRQIPQLDKATALAALARGTGTGGGVGGGTGPYADNDAKRARYRGYLECTEDFLRELGEFHSCARIFRPITGVMASRFTTGTSSSNSSSLLPPDSRGGGGDSDNNLMSKPPPKPVDPAEEAASLGMYGSMTRSVADFYPSRLLCKRFGVRPPANAGMEQEGGGGGAGGGGAPSWYDSISGNNINSGSASSSGGFASAGAMTLDEMMRQAQAQAAASSAAAGGGGVEKKKNNDDTTREVGTDAGLQARLVDAASVPPTSQKVELVEVKPDVNEAVEGNRAQDDVLKAIFGDSSDEEDEEDEEEDE</sequence>
<keyword evidence="4" id="KW-1185">Reference proteome</keyword>
<feature type="region of interest" description="Disordered" evidence="1">
    <location>
        <begin position="721"/>
        <end position="817"/>
    </location>
</feature>
<dbReference type="InterPro" id="IPR011666">
    <property type="entry name" value="DUF1604"/>
</dbReference>
<dbReference type="GO" id="GO:0005634">
    <property type="term" value="C:nucleus"/>
    <property type="evidence" value="ECO:0007669"/>
    <property type="project" value="TreeGrafter"/>
</dbReference>
<dbReference type="PANTHER" id="PTHR13384:SF19">
    <property type="entry name" value="G PATCH DOMAIN-CONTAINING PROTEIN 1"/>
    <property type="match status" value="1"/>
</dbReference>
<evidence type="ECO:0000256" key="1">
    <source>
        <dbReference type="SAM" id="MobiDB-lite"/>
    </source>
</evidence>
<feature type="compositionally biased region" description="Low complexity" evidence="1">
    <location>
        <begin position="721"/>
        <end position="732"/>
    </location>
</feature>
<feature type="compositionally biased region" description="Basic and acidic residues" evidence="1">
    <location>
        <begin position="117"/>
        <end position="128"/>
    </location>
</feature>
<evidence type="ECO:0000313" key="4">
    <source>
        <dbReference type="Proteomes" id="UP000012174"/>
    </source>
</evidence>
<feature type="region of interest" description="Disordered" evidence="1">
    <location>
        <begin position="396"/>
        <end position="436"/>
    </location>
</feature>
<dbReference type="OMA" id="QLWQQHA"/>
<feature type="compositionally biased region" description="Low complexity" evidence="1">
    <location>
        <begin position="596"/>
        <end position="608"/>
    </location>
</feature>
<accession>M7TCW2</accession>
<dbReference type="KEGG" id="ela:UCREL1_8524"/>
<feature type="compositionally biased region" description="Basic and acidic residues" evidence="1">
    <location>
        <begin position="738"/>
        <end position="752"/>
    </location>
</feature>
<feature type="region of interest" description="Disordered" evidence="1">
    <location>
        <begin position="87"/>
        <end position="128"/>
    </location>
</feature>
<evidence type="ECO:0000259" key="2">
    <source>
        <dbReference type="PROSITE" id="PS50174"/>
    </source>
</evidence>
<dbReference type="InterPro" id="IPR000467">
    <property type="entry name" value="G_patch_dom"/>
</dbReference>
<reference evidence="4" key="1">
    <citation type="journal article" date="2013" name="Genome Announc.">
        <title>Draft genome sequence of the grapevine dieback fungus Eutypa lata UCR-EL1.</title>
        <authorList>
            <person name="Blanco-Ulate B."/>
            <person name="Rolshausen P.E."/>
            <person name="Cantu D."/>
        </authorList>
    </citation>
    <scope>NUCLEOTIDE SEQUENCE [LARGE SCALE GENOMIC DNA]</scope>
    <source>
        <strain evidence="4">UCR-EL1</strain>
    </source>
</reference>
<dbReference type="PROSITE" id="PS50174">
    <property type="entry name" value="G_PATCH"/>
    <property type="match status" value="1"/>
</dbReference>